<dbReference type="PANTHER" id="PTHR33184:SF54">
    <property type="entry name" value="EXPANSIN-LIKE EG45 DOMAIN-CONTAINING PROTEIN"/>
    <property type="match status" value="1"/>
</dbReference>
<feature type="chain" id="PRO_5042956897" evidence="2">
    <location>
        <begin position="24"/>
        <end position="130"/>
    </location>
</feature>
<dbReference type="EMBL" id="CP144745">
    <property type="protein sequence ID" value="WVZ51697.1"/>
    <property type="molecule type" value="Genomic_DNA"/>
</dbReference>
<name>A0AAQ3PRS0_PASNO</name>
<accession>A0AAQ3PRS0</accession>
<keyword evidence="4" id="KW-1185">Reference proteome</keyword>
<evidence type="ECO:0000313" key="4">
    <source>
        <dbReference type="Proteomes" id="UP001341281"/>
    </source>
</evidence>
<sequence length="130" mass="13917">MAKATGLFFFLGALLCQLHGGDAQQFCPASDISFTVDKTGLFYDGQPEYRVTFQTQCPCPMVAVHVTCDGVDGSAAALDASKVEVDDGMCVLKQPVVPGTPFWFNYALAAPVNFRVFSGHSDCGVSDRSH</sequence>
<dbReference type="Pfam" id="PF24068">
    <property type="entry name" value="TPD1_C"/>
    <property type="match status" value="1"/>
</dbReference>
<gene>
    <name evidence="3" type="ORF">U9M48_002812</name>
</gene>
<organism evidence="3 4">
    <name type="scientific">Paspalum notatum var. saurae</name>
    <dbReference type="NCBI Taxonomy" id="547442"/>
    <lineage>
        <taxon>Eukaryota</taxon>
        <taxon>Viridiplantae</taxon>
        <taxon>Streptophyta</taxon>
        <taxon>Embryophyta</taxon>
        <taxon>Tracheophyta</taxon>
        <taxon>Spermatophyta</taxon>
        <taxon>Magnoliopsida</taxon>
        <taxon>Liliopsida</taxon>
        <taxon>Poales</taxon>
        <taxon>Poaceae</taxon>
        <taxon>PACMAD clade</taxon>
        <taxon>Panicoideae</taxon>
        <taxon>Andropogonodae</taxon>
        <taxon>Paspaleae</taxon>
        <taxon>Paspalinae</taxon>
        <taxon>Paspalum</taxon>
    </lineage>
</organism>
<evidence type="ECO:0000256" key="2">
    <source>
        <dbReference type="SAM" id="SignalP"/>
    </source>
</evidence>
<dbReference type="PANTHER" id="PTHR33184">
    <property type="entry name" value="PROTEIN TAPETUM DETERMINANT 1-LIKE-RELATED"/>
    <property type="match status" value="1"/>
</dbReference>
<dbReference type="Proteomes" id="UP001341281">
    <property type="component" value="Chromosome 01"/>
</dbReference>
<reference evidence="3 4" key="1">
    <citation type="submission" date="2024-02" db="EMBL/GenBank/DDBJ databases">
        <title>High-quality chromosome-scale genome assembly of Pensacola bahiagrass (Paspalum notatum Flugge var. saurae).</title>
        <authorList>
            <person name="Vega J.M."/>
            <person name="Podio M."/>
            <person name="Orjuela J."/>
            <person name="Siena L.A."/>
            <person name="Pessino S.C."/>
            <person name="Combes M.C."/>
            <person name="Mariac C."/>
            <person name="Albertini E."/>
            <person name="Pupilli F."/>
            <person name="Ortiz J.P.A."/>
            <person name="Leblanc O."/>
        </authorList>
    </citation>
    <scope>NUCLEOTIDE SEQUENCE [LARGE SCALE GENOMIC DNA]</scope>
    <source>
        <strain evidence="3">R1</strain>
        <tissue evidence="3">Leaf</tissue>
    </source>
</reference>
<feature type="signal peptide" evidence="2">
    <location>
        <begin position="1"/>
        <end position="23"/>
    </location>
</feature>
<dbReference type="InterPro" id="IPR040361">
    <property type="entry name" value="TPD1"/>
</dbReference>
<evidence type="ECO:0000313" key="3">
    <source>
        <dbReference type="EMBL" id="WVZ51697.1"/>
    </source>
</evidence>
<dbReference type="GO" id="GO:0001709">
    <property type="term" value="P:cell fate determination"/>
    <property type="evidence" value="ECO:0007669"/>
    <property type="project" value="TreeGrafter"/>
</dbReference>
<keyword evidence="1 2" id="KW-0732">Signal</keyword>
<dbReference type="AlphaFoldDB" id="A0AAQ3PRS0"/>
<proteinExistence type="predicted"/>
<protein>
    <submittedName>
        <fullName evidence="3">Uncharacterized protein</fullName>
    </submittedName>
</protein>
<evidence type="ECO:0000256" key="1">
    <source>
        <dbReference type="ARBA" id="ARBA00022729"/>
    </source>
</evidence>